<feature type="transmembrane region" description="Helical" evidence="8">
    <location>
        <begin position="233"/>
        <end position="257"/>
    </location>
</feature>
<feature type="transmembrane region" description="Helical" evidence="8">
    <location>
        <begin position="21"/>
        <end position="39"/>
    </location>
</feature>
<evidence type="ECO:0000256" key="1">
    <source>
        <dbReference type="ARBA" id="ARBA00004651"/>
    </source>
</evidence>
<dbReference type="Pfam" id="PF12698">
    <property type="entry name" value="ABC2_membrane_3"/>
    <property type="match status" value="1"/>
</dbReference>
<evidence type="ECO:0000259" key="9">
    <source>
        <dbReference type="PROSITE" id="PS51012"/>
    </source>
</evidence>
<gene>
    <name evidence="10" type="ORF">SDC9_63259</name>
</gene>
<keyword evidence="4" id="KW-1003">Cell membrane</keyword>
<comment type="similarity">
    <text evidence="2">Belongs to the ABC-2 integral membrane protein family.</text>
</comment>
<feature type="transmembrane region" description="Helical" evidence="8">
    <location>
        <begin position="198"/>
        <end position="221"/>
    </location>
</feature>
<comment type="caution">
    <text evidence="10">The sequence shown here is derived from an EMBL/GenBank/DDBJ whole genome shotgun (WGS) entry which is preliminary data.</text>
</comment>
<dbReference type="AlphaFoldDB" id="A0A644XLM9"/>
<keyword evidence="6 8" id="KW-1133">Transmembrane helix</keyword>
<dbReference type="GO" id="GO:0140359">
    <property type="term" value="F:ABC-type transporter activity"/>
    <property type="evidence" value="ECO:0007669"/>
    <property type="project" value="InterPro"/>
</dbReference>
<evidence type="ECO:0000256" key="3">
    <source>
        <dbReference type="ARBA" id="ARBA00022448"/>
    </source>
</evidence>
<reference evidence="10" key="1">
    <citation type="submission" date="2019-08" db="EMBL/GenBank/DDBJ databases">
        <authorList>
            <person name="Kucharzyk K."/>
            <person name="Murdoch R.W."/>
            <person name="Higgins S."/>
            <person name="Loffler F."/>
        </authorList>
    </citation>
    <scope>NUCLEOTIDE SEQUENCE</scope>
</reference>
<keyword evidence="3" id="KW-0813">Transport</keyword>
<feature type="transmembrane region" description="Helical" evidence="8">
    <location>
        <begin position="320"/>
        <end position="339"/>
    </location>
</feature>
<dbReference type="PANTHER" id="PTHR30294:SF38">
    <property type="entry name" value="TRANSPORT PERMEASE PROTEIN"/>
    <property type="match status" value="1"/>
</dbReference>
<feature type="domain" description="ABC transmembrane type-2" evidence="9">
    <location>
        <begin position="107"/>
        <end position="345"/>
    </location>
</feature>
<proteinExistence type="inferred from homology"/>
<comment type="subcellular location">
    <subcellularLocation>
        <location evidence="1">Cell membrane</location>
        <topology evidence="1">Multi-pass membrane protein</topology>
    </subcellularLocation>
</comment>
<evidence type="ECO:0000256" key="2">
    <source>
        <dbReference type="ARBA" id="ARBA00007783"/>
    </source>
</evidence>
<dbReference type="InterPro" id="IPR047817">
    <property type="entry name" value="ABC2_TM_bact-type"/>
</dbReference>
<name>A0A644XLM9_9ZZZZ</name>
<evidence type="ECO:0000256" key="7">
    <source>
        <dbReference type="ARBA" id="ARBA00023136"/>
    </source>
</evidence>
<protein>
    <recommendedName>
        <fullName evidence="9">ABC transmembrane type-2 domain-containing protein</fullName>
    </recommendedName>
</protein>
<dbReference type="GO" id="GO:0005886">
    <property type="term" value="C:plasma membrane"/>
    <property type="evidence" value="ECO:0007669"/>
    <property type="project" value="UniProtKB-SubCell"/>
</dbReference>
<evidence type="ECO:0000256" key="6">
    <source>
        <dbReference type="ARBA" id="ARBA00022989"/>
    </source>
</evidence>
<sequence>MKILVIAGRLIRQIAGDKRTLVVMLIAPVLIMSLLYLLLGNGVTKAKIDIVSADYTASEAMQDIADITLVSTEAEAIDRLTEGMSDGYISKDRYVAEGTDPSLTQLAKRVFLLYAQEQNMLSLPSQFTAQVEGLMEQPDVELYYGSADFEQFDFLAPSMMGFIIFFLVFLLAGIAFLRERISGTLDRILVSSLRRGQLVSGYFLGFGVFAALQTVVIQLYLMYVLKIHTGTDVLLVLLINLTIAGTSLAMGTLFSAFARNEFQLFQFIPIVIIPQVMFCGLFNLRETPQAVQYLAKIFPLTYGADALRKVMLRGAGFSDVLLDLLIMLGFTALFFLLNIQVLKKYRTL</sequence>
<feature type="transmembrane region" description="Helical" evidence="8">
    <location>
        <begin position="154"/>
        <end position="177"/>
    </location>
</feature>
<organism evidence="10">
    <name type="scientific">bioreactor metagenome</name>
    <dbReference type="NCBI Taxonomy" id="1076179"/>
    <lineage>
        <taxon>unclassified sequences</taxon>
        <taxon>metagenomes</taxon>
        <taxon>ecological metagenomes</taxon>
    </lineage>
</organism>
<dbReference type="InterPro" id="IPR013525">
    <property type="entry name" value="ABC2_TM"/>
</dbReference>
<evidence type="ECO:0000313" key="10">
    <source>
        <dbReference type="EMBL" id="MPM16877.1"/>
    </source>
</evidence>
<dbReference type="InterPro" id="IPR051449">
    <property type="entry name" value="ABC-2_transporter_component"/>
</dbReference>
<dbReference type="PROSITE" id="PS51012">
    <property type="entry name" value="ABC_TM2"/>
    <property type="match status" value="1"/>
</dbReference>
<feature type="transmembrane region" description="Helical" evidence="8">
    <location>
        <begin position="264"/>
        <end position="284"/>
    </location>
</feature>
<keyword evidence="7 8" id="KW-0472">Membrane</keyword>
<evidence type="ECO:0000256" key="5">
    <source>
        <dbReference type="ARBA" id="ARBA00022692"/>
    </source>
</evidence>
<evidence type="ECO:0000256" key="4">
    <source>
        <dbReference type="ARBA" id="ARBA00022475"/>
    </source>
</evidence>
<dbReference type="PANTHER" id="PTHR30294">
    <property type="entry name" value="MEMBRANE COMPONENT OF ABC TRANSPORTER YHHJ-RELATED"/>
    <property type="match status" value="1"/>
</dbReference>
<keyword evidence="5 8" id="KW-0812">Transmembrane</keyword>
<accession>A0A644XLM9</accession>
<evidence type="ECO:0000256" key="8">
    <source>
        <dbReference type="SAM" id="Phobius"/>
    </source>
</evidence>
<dbReference type="EMBL" id="VSSQ01002693">
    <property type="protein sequence ID" value="MPM16877.1"/>
    <property type="molecule type" value="Genomic_DNA"/>
</dbReference>